<comment type="pathway">
    <text evidence="2">Cofactor biosynthesis; thiamine diphosphate biosynthesis.</text>
</comment>
<keyword evidence="7" id="KW-0663">Pyridoxal phosphate</keyword>
<dbReference type="InterPro" id="IPR006311">
    <property type="entry name" value="TAT_signal"/>
</dbReference>
<proteinExistence type="inferred from homology"/>
<keyword evidence="5" id="KW-0808">Transferase</keyword>
<accession>A0A1H2KI61</accession>
<evidence type="ECO:0000256" key="8">
    <source>
        <dbReference type="ARBA" id="ARBA00022977"/>
    </source>
</evidence>
<evidence type="ECO:0000256" key="11">
    <source>
        <dbReference type="ARBA" id="ARBA00048179"/>
    </source>
</evidence>
<evidence type="ECO:0000259" key="12">
    <source>
        <dbReference type="Pfam" id="PF09084"/>
    </source>
</evidence>
<dbReference type="GO" id="GO:0016740">
    <property type="term" value="F:transferase activity"/>
    <property type="evidence" value="ECO:0007669"/>
    <property type="project" value="UniProtKB-KW"/>
</dbReference>
<dbReference type="EMBL" id="FNLM01000034">
    <property type="protein sequence ID" value="SDU68081.1"/>
    <property type="molecule type" value="Genomic_DNA"/>
</dbReference>
<comment type="similarity">
    <text evidence="3">Belongs to the NMT1/THI5 family.</text>
</comment>
<evidence type="ECO:0000313" key="14">
    <source>
        <dbReference type="Proteomes" id="UP000183180"/>
    </source>
</evidence>
<comment type="subunit">
    <text evidence="4">Homodimer.</text>
</comment>
<evidence type="ECO:0000256" key="5">
    <source>
        <dbReference type="ARBA" id="ARBA00022679"/>
    </source>
</evidence>
<evidence type="ECO:0000256" key="10">
    <source>
        <dbReference type="ARBA" id="ARBA00033171"/>
    </source>
</evidence>
<evidence type="ECO:0000256" key="6">
    <source>
        <dbReference type="ARBA" id="ARBA00022723"/>
    </source>
</evidence>
<dbReference type="AlphaFoldDB" id="A0A1H2KI61"/>
<keyword evidence="8" id="KW-0784">Thiamine biosynthesis</keyword>
<dbReference type="PROSITE" id="PS51318">
    <property type="entry name" value="TAT"/>
    <property type="match status" value="1"/>
</dbReference>
<dbReference type="SUPFAM" id="SSF53850">
    <property type="entry name" value="Periplasmic binding protein-like II"/>
    <property type="match status" value="1"/>
</dbReference>
<dbReference type="PANTHER" id="PTHR31528:SF1">
    <property type="entry name" value="4-AMINO-5-HYDROXYMETHYL-2-METHYLPYRIMIDINE PHOSPHATE SYNTHASE THI11-RELATED"/>
    <property type="match status" value="1"/>
</dbReference>
<gene>
    <name evidence="13" type="ORF">SAMN04488548_1343255</name>
</gene>
<sequence>MARPDQLLAKGNSLMANSFDRRSFLRYSMMAGGAAGAVGLTGALSACSSGGSASGGTTSTNPKVQLSWQKNIEFAGEYFAIENGYYAAEGLGTPELITGGGAGTGVETGLTSNKVWIGMSAPQLTAPVILQGAELMTVAATFQRNPFCIVSSAGKPILSPEEMKGRKIGVQASNENVFKALLTANNMTEADVQKITVQYDPTPLKNGEVDGWVSYVTNEPITLEESGFPNANFLFADFNLPLVAETLVVRQDTIDNERDKVKAFLKADIKGWYDAVADPAGSAKLAVTKYGKDLGLDEAEQTKEAIAQNTLVVSEDTKANGLLTMTDDLIAQNIEALAKAGYDIKPEQIFDMSLIKEVYEENPDLKK</sequence>
<evidence type="ECO:0000256" key="9">
    <source>
        <dbReference type="ARBA" id="ARBA00023004"/>
    </source>
</evidence>
<dbReference type="GO" id="GO:0009228">
    <property type="term" value="P:thiamine biosynthetic process"/>
    <property type="evidence" value="ECO:0007669"/>
    <property type="project" value="UniProtKB-KW"/>
</dbReference>
<dbReference type="Proteomes" id="UP000183180">
    <property type="component" value="Unassembled WGS sequence"/>
</dbReference>
<dbReference type="GO" id="GO:0046872">
    <property type="term" value="F:metal ion binding"/>
    <property type="evidence" value="ECO:0007669"/>
    <property type="project" value="UniProtKB-KW"/>
</dbReference>
<dbReference type="PANTHER" id="PTHR31528">
    <property type="entry name" value="4-AMINO-5-HYDROXYMETHYL-2-METHYLPYRIMIDINE PHOSPHATE SYNTHASE THI11-RELATED"/>
    <property type="match status" value="1"/>
</dbReference>
<name>A0A1H2KI61_9ACTN</name>
<comment type="catalytic activity">
    <reaction evidence="11">
        <text>N(6)-(pyridoxal phosphate)-L-lysyl-[4-amino-5-hydroxymethyl-2-methylpyrimidine phosphate synthase] + L-histidyl-[4-amino-5-hydroxymethyl-2-methylpyrimidine phosphate synthase] + 2 Fe(3+) + 4 H2O = L-lysyl-[4-amino-5-hydroxymethyl-2-methylpyrimidine phosphate synthase] + (2S)-2-amino-5-hydroxy-4-oxopentanoyl-[4-amino-5-hydroxymethyl-2-methylpyrimidine phosphate synthase] + 4-amino-2-methyl-5-(phosphooxymethyl)pyrimidine + 3-oxopropanoate + 2 Fe(2+) + 2 H(+)</text>
        <dbReference type="Rhea" id="RHEA:65756"/>
        <dbReference type="Rhea" id="RHEA-COMP:16892"/>
        <dbReference type="Rhea" id="RHEA-COMP:16893"/>
        <dbReference type="Rhea" id="RHEA-COMP:16894"/>
        <dbReference type="Rhea" id="RHEA-COMP:16895"/>
        <dbReference type="ChEBI" id="CHEBI:15377"/>
        <dbReference type="ChEBI" id="CHEBI:15378"/>
        <dbReference type="ChEBI" id="CHEBI:29033"/>
        <dbReference type="ChEBI" id="CHEBI:29034"/>
        <dbReference type="ChEBI" id="CHEBI:29969"/>
        <dbReference type="ChEBI" id="CHEBI:29979"/>
        <dbReference type="ChEBI" id="CHEBI:33190"/>
        <dbReference type="ChEBI" id="CHEBI:58354"/>
        <dbReference type="ChEBI" id="CHEBI:143915"/>
        <dbReference type="ChEBI" id="CHEBI:157692"/>
    </reaction>
    <physiologicalReaction direction="left-to-right" evidence="11">
        <dbReference type="Rhea" id="RHEA:65757"/>
    </physiologicalReaction>
</comment>
<dbReference type="Pfam" id="PF09084">
    <property type="entry name" value="NMT1"/>
    <property type="match status" value="1"/>
</dbReference>
<dbReference type="Gene3D" id="3.40.190.10">
    <property type="entry name" value="Periplasmic binding protein-like II"/>
    <property type="match status" value="2"/>
</dbReference>
<evidence type="ECO:0000256" key="3">
    <source>
        <dbReference type="ARBA" id="ARBA00009406"/>
    </source>
</evidence>
<reference evidence="13 14" key="1">
    <citation type="submission" date="2016-10" db="EMBL/GenBank/DDBJ databases">
        <authorList>
            <person name="de Groot N.N."/>
        </authorList>
    </citation>
    <scope>NUCLEOTIDE SEQUENCE [LARGE SCALE GENOMIC DNA]</scope>
    <source>
        <strain evidence="13 14">DSM 44215</strain>
    </source>
</reference>
<dbReference type="InterPro" id="IPR027939">
    <property type="entry name" value="NMT1/THI5"/>
</dbReference>
<dbReference type="STRING" id="158898.SAMN04488548_1343255"/>
<comment type="function">
    <text evidence="1">Responsible for the formation of the pyrimidine heterocycle in the thiamine biosynthesis pathway. Catalyzes the formation of hydroxymethylpyrimidine phosphate (HMP-P) from histidine and pyridoxal phosphate (PLP). The protein uses PLP and the active site histidine to form HMP-P, generating an inactive enzyme. The enzyme can only undergo a single turnover, which suggests it is a suicide enzyme.</text>
</comment>
<organism evidence="13 14">
    <name type="scientific">Gordonia westfalica</name>
    <dbReference type="NCBI Taxonomy" id="158898"/>
    <lineage>
        <taxon>Bacteria</taxon>
        <taxon>Bacillati</taxon>
        <taxon>Actinomycetota</taxon>
        <taxon>Actinomycetes</taxon>
        <taxon>Mycobacteriales</taxon>
        <taxon>Gordoniaceae</taxon>
        <taxon>Gordonia</taxon>
    </lineage>
</organism>
<keyword evidence="9" id="KW-0408">Iron</keyword>
<protein>
    <recommendedName>
        <fullName evidence="10">Thiamine pyrimidine synthase</fullName>
    </recommendedName>
</protein>
<evidence type="ECO:0000256" key="1">
    <source>
        <dbReference type="ARBA" id="ARBA00003469"/>
    </source>
</evidence>
<evidence type="ECO:0000256" key="4">
    <source>
        <dbReference type="ARBA" id="ARBA00011738"/>
    </source>
</evidence>
<evidence type="ECO:0000256" key="2">
    <source>
        <dbReference type="ARBA" id="ARBA00004948"/>
    </source>
</evidence>
<evidence type="ECO:0000256" key="7">
    <source>
        <dbReference type="ARBA" id="ARBA00022898"/>
    </source>
</evidence>
<dbReference type="InterPro" id="IPR015168">
    <property type="entry name" value="SsuA/THI5"/>
</dbReference>
<feature type="domain" description="SsuA/THI5-like" evidence="12">
    <location>
        <begin position="71"/>
        <end position="280"/>
    </location>
</feature>
<keyword evidence="6" id="KW-0479">Metal-binding</keyword>
<evidence type="ECO:0000313" key="13">
    <source>
        <dbReference type="EMBL" id="SDU68081.1"/>
    </source>
</evidence>